<feature type="region of interest" description="Disordered" evidence="2">
    <location>
        <begin position="203"/>
        <end position="222"/>
    </location>
</feature>
<evidence type="ECO:0000313" key="4">
    <source>
        <dbReference type="EMBL" id="JAG88618.1"/>
    </source>
</evidence>
<dbReference type="Pfam" id="PF04782">
    <property type="entry name" value="DUF632"/>
    <property type="match status" value="1"/>
</dbReference>
<evidence type="ECO:0000259" key="3">
    <source>
        <dbReference type="Pfam" id="PF04782"/>
    </source>
</evidence>
<dbReference type="InterPro" id="IPR006867">
    <property type="entry name" value="DUF632"/>
</dbReference>
<dbReference type="PANTHER" id="PTHR21450:SF7">
    <property type="entry name" value="DNA LIGASE (DUF630 AND DUF632)"/>
    <property type="match status" value="1"/>
</dbReference>
<evidence type="ECO:0000256" key="2">
    <source>
        <dbReference type="SAM" id="MobiDB-lite"/>
    </source>
</evidence>
<proteinExistence type="predicted"/>
<feature type="domain" description="DUF632" evidence="3">
    <location>
        <begin position="2"/>
        <end position="163"/>
    </location>
</feature>
<evidence type="ECO:0000256" key="1">
    <source>
        <dbReference type="SAM" id="Coils"/>
    </source>
</evidence>
<dbReference type="EMBL" id="GCHU01006809">
    <property type="protein sequence ID" value="JAG88618.1"/>
    <property type="molecule type" value="Transcribed_RNA"/>
</dbReference>
<dbReference type="AlphaFoldDB" id="A0A0C9S9R6"/>
<protein>
    <submittedName>
        <fullName evidence="4">TSA: Wollemia nobilis Ref_Wollemi_Transcript_6853_1155 transcribed RNA sequence</fullName>
    </submittedName>
</protein>
<sequence length="297" mass="34775">MVDFQAMDSTSSEIRRLRDEELYPKLVDLVSGMAHMWRKMYDNHCKQQEIVDDLRGLEVSNAPEETTKQHHDRTLQLYSVVNDWSQQSSKLLQYQKDYINHLNNWLRLNLVPIESNLKERLSSPPQTANPPIHGLLQVWHNQLDKVPEQGVVQGLKSFAAIIQRIAETQEEEMKQKLIYEEAKAEFERKEKAFEEWHRKYKDKNMPIDQASEQPEENNKDPMIDRQNQIQMLKSKAEDEKSKYVKACKYTRAVSLNYLKTGLPAVFLTMSEFARVCMNVYMTVDELKSNLGPLENGE</sequence>
<reference evidence="4" key="1">
    <citation type="submission" date="2015-02" db="EMBL/GenBank/DDBJ databases">
        <title>A transcriptome of Wollemia nobilis - a relic of Gondwana.</title>
        <authorList>
            <person name="Chia J.Y."/>
            <person name="Leong Y.S."/>
            <person name="Abdul Karim S."/>
            <person name="Wan Azmi N."/>
            <person name="Hercus R."/>
            <person name="Croft L."/>
        </authorList>
    </citation>
    <scope>NUCLEOTIDE SEQUENCE</scope>
    <source>
        <strain evidence="4">MaeBrown</strain>
        <tissue evidence="4">Leaf</tissue>
    </source>
</reference>
<name>A0A0C9S9R6_9CONI</name>
<dbReference type="PANTHER" id="PTHR21450">
    <property type="entry name" value="PROTEIN ALTERED PHOSPHATE STARVATION RESPONSE 1"/>
    <property type="match status" value="1"/>
</dbReference>
<organism evidence="4">
    <name type="scientific">Wollemia nobilis</name>
    <dbReference type="NCBI Taxonomy" id="56998"/>
    <lineage>
        <taxon>Eukaryota</taxon>
        <taxon>Viridiplantae</taxon>
        <taxon>Streptophyta</taxon>
        <taxon>Embryophyta</taxon>
        <taxon>Tracheophyta</taxon>
        <taxon>Spermatophyta</taxon>
        <taxon>Pinopsida</taxon>
        <taxon>Pinidae</taxon>
        <taxon>Conifers II</taxon>
        <taxon>Araucariales</taxon>
        <taxon>Araucariaceae</taxon>
        <taxon>Wollemia</taxon>
    </lineage>
</organism>
<feature type="coiled-coil region" evidence="1">
    <location>
        <begin position="165"/>
        <end position="199"/>
    </location>
</feature>
<keyword evidence="1" id="KW-0175">Coiled coil</keyword>
<accession>A0A0C9S9R6</accession>